<dbReference type="Pfam" id="PF00563">
    <property type="entry name" value="EAL"/>
    <property type="match status" value="1"/>
</dbReference>
<name>A0A6B2KQR6_9NEIS</name>
<dbReference type="InterPro" id="IPR050706">
    <property type="entry name" value="Cyclic-di-GMP_PDE-like"/>
</dbReference>
<dbReference type="EMBL" id="JAAGAA010000004">
    <property type="protein sequence ID" value="NDV12474.1"/>
    <property type="molecule type" value="Genomic_DNA"/>
</dbReference>
<dbReference type="RefSeq" id="WP_163315698.1">
    <property type="nucleotide sequence ID" value="NZ_JAAGAA010000004.1"/>
</dbReference>
<feature type="domain" description="EAL" evidence="1">
    <location>
        <begin position="468"/>
        <end position="720"/>
    </location>
</feature>
<dbReference type="PROSITE" id="PS50887">
    <property type="entry name" value="GGDEF"/>
    <property type="match status" value="1"/>
</dbReference>
<dbReference type="CDD" id="cd01949">
    <property type="entry name" value="GGDEF"/>
    <property type="match status" value="1"/>
</dbReference>
<dbReference type="InterPro" id="IPR043128">
    <property type="entry name" value="Rev_trsase/Diguanyl_cyclase"/>
</dbReference>
<dbReference type="SMART" id="SM00052">
    <property type="entry name" value="EAL"/>
    <property type="match status" value="1"/>
</dbReference>
<accession>A0A6B2KQR6</accession>
<dbReference type="InterPro" id="IPR035919">
    <property type="entry name" value="EAL_sf"/>
</dbReference>
<dbReference type="Gene3D" id="3.20.20.450">
    <property type="entry name" value="EAL domain"/>
    <property type="match status" value="1"/>
</dbReference>
<dbReference type="GO" id="GO:0071111">
    <property type="term" value="F:cyclic-guanylate-specific phosphodiesterase activity"/>
    <property type="evidence" value="ECO:0007669"/>
    <property type="project" value="InterPro"/>
</dbReference>
<dbReference type="InterPro" id="IPR000160">
    <property type="entry name" value="GGDEF_dom"/>
</dbReference>
<dbReference type="SUPFAM" id="SSF55073">
    <property type="entry name" value="Nucleotide cyclase"/>
    <property type="match status" value="1"/>
</dbReference>
<evidence type="ECO:0000259" key="1">
    <source>
        <dbReference type="PROSITE" id="PS50883"/>
    </source>
</evidence>
<proteinExistence type="predicted"/>
<dbReference type="PROSITE" id="PS50883">
    <property type="entry name" value="EAL"/>
    <property type="match status" value="1"/>
</dbReference>
<dbReference type="InterPro" id="IPR029787">
    <property type="entry name" value="Nucleotide_cyclase"/>
</dbReference>
<reference evidence="3 4" key="1">
    <citation type="submission" date="2020-02" db="EMBL/GenBank/DDBJ databases">
        <authorList>
            <person name="Yang Z."/>
        </authorList>
    </citation>
    <scope>NUCLEOTIDE SEQUENCE [LARGE SCALE GENOMIC DNA]</scope>
    <source>
        <strain evidence="3 4">HX-7-9</strain>
    </source>
</reference>
<dbReference type="InterPro" id="IPR044398">
    <property type="entry name" value="Globin-sensor_dom"/>
</dbReference>
<dbReference type="GO" id="GO:0019825">
    <property type="term" value="F:oxygen binding"/>
    <property type="evidence" value="ECO:0007669"/>
    <property type="project" value="InterPro"/>
</dbReference>
<keyword evidence="4" id="KW-1185">Reference proteome</keyword>
<dbReference type="NCBIfam" id="TIGR00254">
    <property type="entry name" value="GGDEF"/>
    <property type="match status" value="1"/>
</dbReference>
<dbReference type="SUPFAM" id="SSF141868">
    <property type="entry name" value="EAL domain-like"/>
    <property type="match status" value="1"/>
</dbReference>
<evidence type="ECO:0000313" key="4">
    <source>
        <dbReference type="Proteomes" id="UP000482578"/>
    </source>
</evidence>
<feature type="domain" description="GGDEF" evidence="2">
    <location>
        <begin position="328"/>
        <end position="459"/>
    </location>
</feature>
<gene>
    <name evidence="3" type="ORF">GZH52_06635</name>
</gene>
<dbReference type="Pfam" id="PF00990">
    <property type="entry name" value="GGDEF"/>
    <property type="match status" value="1"/>
</dbReference>
<dbReference type="PANTHER" id="PTHR33121">
    <property type="entry name" value="CYCLIC DI-GMP PHOSPHODIESTERASE PDEF"/>
    <property type="match status" value="1"/>
</dbReference>
<dbReference type="GO" id="GO:0020037">
    <property type="term" value="F:heme binding"/>
    <property type="evidence" value="ECO:0007669"/>
    <property type="project" value="InterPro"/>
</dbReference>
<dbReference type="Pfam" id="PF11563">
    <property type="entry name" value="Protoglobin"/>
    <property type="match status" value="1"/>
</dbReference>
<dbReference type="CDD" id="cd01948">
    <property type="entry name" value="EAL"/>
    <property type="match status" value="1"/>
</dbReference>
<dbReference type="InterPro" id="IPR001633">
    <property type="entry name" value="EAL_dom"/>
</dbReference>
<dbReference type="Proteomes" id="UP000482578">
    <property type="component" value="Unassembled WGS sequence"/>
</dbReference>
<dbReference type="SMART" id="SM00267">
    <property type="entry name" value="GGDEF"/>
    <property type="match status" value="1"/>
</dbReference>
<dbReference type="InterPro" id="IPR012292">
    <property type="entry name" value="Globin/Proto"/>
</dbReference>
<dbReference type="AlphaFoldDB" id="A0A6B2KQR6"/>
<comment type="caution">
    <text evidence="3">The sequence shown here is derived from an EMBL/GenBank/DDBJ whole genome shotgun (WGS) entry which is preliminary data.</text>
</comment>
<sequence>MNTTITANPPALDEVCRLVGFSRSHAACLAEHGADLASADDAFGHRYFGFLLEAAPPLETLTRKLGSALRALIDGQQRHHEQLFALPLDAAAQDRAAAMGRIHGKLGLCPSLLAGLSEVRVRAVDQALHGLRLDEAVQGELREAARRRIQVDLLMQVSACRSLAPNTVPATATPARSLPASWLAELAGMDSALTPAVVCDSAARHGLSVACYALPAAHRVGGAPRLLPDAALRAALDAAAAGQPWHGEGALCVGAPGAAPRFALLAAGLDNDAQTLAQLKLVAALLANPAQPELQASERLTYVSQHDLTTALPNRQRLLELIDALQVPERWLIVVALDGFHELNARLGHAQGDELLRQCARRLDRLSRHCGGTARIGAARFAVYGDSAREGVDTMLERVVAALTLPIKLGIEAVELSVSAGIVVDKGERSDASAMLRRADLALIRARQGGGGGWHYYDEAMDIEIRRLHKLRADFALALQAGELELFYQPKINLVSHRVTGVEALVRWRQNGRFVPPGVFFPAIETCDLMRRLDAWVLAEAVASLERWQSAGRKLSMSVNVSALSLKHESFLPLVEGLLEHHALEPDTLEIEVLETLSQQEAMQIAGKLSRCRELGLRVALDDFGTGASSLVHLQQLPFDTIKIDQRFVRILIDSPENEAIIRSMVAYAGHTRRRLVAEGIESQAIWQRLLELGCEDGQGYEISPPMSAETLELWLEDWRCGEEVAA</sequence>
<evidence type="ECO:0000313" key="3">
    <source>
        <dbReference type="EMBL" id="NDV12474.1"/>
    </source>
</evidence>
<evidence type="ECO:0000259" key="2">
    <source>
        <dbReference type="PROSITE" id="PS50887"/>
    </source>
</evidence>
<organism evidence="3 4">
    <name type="scientific">Crenobacter caeni</name>
    <dbReference type="NCBI Taxonomy" id="2705474"/>
    <lineage>
        <taxon>Bacteria</taxon>
        <taxon>Pseudomonadati</taxon>
        <taxon>Pseudomonadota</taxon>
        <taxon>Betaproteobacteria</taxon>
        <taxon>Neisseriales</taxon>
        <taxon>Neisseriaceae</taxon>
        <taxon>Crenobacter</taxon>
    </lineage>
</organism>
<dbReference type="PANTHER" id="PTHR33121:SF19">
    <property type="entry name" value="CYCLIC DI-GMP PHOSPHODIESTERASE PA2567"/>
    <property type="match status" value="1"/>
</dbReference>
<protein>
    <submittedName>
        <fullName evidence="3">EAL domain-containing protein</fullName>
    </submittedName>
</protein>
<dbReference type="Gene3D" id="3.30.70.270">
    <property type="match status" value="1"/>
</dbReference>
<dbReference type="Gene3D" id="1.10.490.10">
    <property type="entry name" value="Globins"/>
    <property type="match status" value="1"/>
</dbReference>